<reference evidence="4" key="1">
    <citation type="submission" date="2022-10" db="EMBL/GenBank/DDBJ databases">
        <title>Luteolibacter sp. GHJ8, whole genome shotgun sequencing project.</title>
        <authorList>
            <person name="Zhao G."/>
            <person name="Shen L."/>
        </authorList>
    </citation>
    <scope>NUCLEOTIDE SEQUENCE</scope>
    <source>
        <strain evidence="4">GHJ8</strain>
    </source>
</reference>
<dbReference type="Gene3D" id="3.10.490.10">
    <property type="entry name" value="Gamma-glutamyl cyclotransferase-like"/>
    <property type="match status" value="1"/>
</dbReference>
<dbReference type="InterPro" id="IPR039126">
    <property type="entry name" value="GGACT"/>
</dbReference>
<dbReference type="EMBL" id="JAPDDR010000004">
    <property type="protein sequence ID" value="MCW1913557.1"/>
    <property type="molecule type" value="Genomic_DNA"/>
</dbReference>
<name>A0ABT3G152_9BACT</name>
<evidence type="ECO:0000259" key="3">
    <source>
        <dbReference type="Pfam" id="PF06094"/>
    </source>
</evidence>
<evidence type="ECO:0000256" key="1">
    <source>
        <dbReference type="ARBA" id="ARBA00008861"/>
    </source>
</evidence>
<organism evidence="4 5">
    <name type="scientific">Luteolibacter rhizosphaerae</name>
    <dbReference type="NCBI Taxonomy" id="2989719"/>
    <lineage>
        <taxon>Bacteria</taxon>
        <taxon>Pseudomonadati</taxon>
        <taxon>Verrucomicrobiota</taxon>
        <taxon>Verrucomicrobiia</taxon>
        <taxon>Verrucomicrobiales</taxon>
        <taxon>Verrucomicrobiaceae</taxon>
        <taxon>Luteolibacter</taxon>
    </lineage>
</organism>
<accession>A0ABT3G152</accession>
<sequence length="142" mass="15673">MSDEESHRELVFVYGTLRRGGSNAFRMEGAGFRGAARVEGELHAITWYPGLTLKPGAGWVIGELYAVRPEQMAALDEFEGLSAGEVEGSEYRRVRVPVVSEDGAEEEAWAYEWIGPVDPLRVVSSGDWLQRAEDEGTDPTVK</sequence>
<evidence type="ECO:0000256" key="2">
    <source>
        <dbReference type="RuleBase" id="RU367036"/>
    </source>
</evidence>
<dbReference type="PANTHER" id="PTHR12510:SF4">
    <property type="entry name" value="GAMMA-GLUTAMYLAMINECYCLOTRANSFERASE"/>
    <property type="match status" value="1"/>
</dbReference>
<dbReference type="SUPFAM" id="SSF110857">
    <property type="entry name" value="Gamma-glutamyl cyclotransferase-like"/>
    <property type="match status" value="1"/>
</dbReference>
<evidence type="ECO:0000313" key="5">
    <source>
        <dbReference type="Proteomes" id="UP001165653"/>
    </source>
</evidence>
<proteinExistence type="inferred from homology"/>
<evidence type="ECO:0000313" key="4">
    <source>
        <dbReference type="EMBL" id="MCW1913557.1"/>
    </source>
</evidence>
<dbReference type="PANTHER" id="PTHR12510">
    <property type="entry name" value="TROPONIN C-AKIN-1 PROTEIN"/>
    <property type="match status" value="1"/>
</dbReference>
<dbReference type="InterPro" id="IPR013024">
    <property type="entry name" value="GGCT-like"/>
</dbReference>
<gene>
    <name evidence="4" type="ORF">OJ996_08225</name>
</gene>
<dbReference type="InterPro" id="IPR036568">
    <property type="entry name" value="GGCT-like_sf"/>
</dbReference>
<feature type="domain" description="Gamma-glutamylcyclotransferase AIG2-like" evidence="3">
    <location>
        <begin position="11"/>
        <end position="129"/>
    </location>
</feature>
<comment type="caution">
    <text evidence="4">The sequence shown here is derived from an EMBL/GenBank/DDBJ whole genome shotgun (WGS) entry which is preliminary data.</text>
</comment>
<dbReference type="CDD" id="cd06661">
    <property type="entry name" value="GGCT_like"/>
    <property type="match status" value="1"/>
</dbReference>
<comment type="similarity">
    <text evidence="1 2">Belongs to the gamma-glutamylcyclotransferase family.</text>
</comment>
<dbReference type="Proteomes" id="UP001165653">
    <property type="component" value="Unassembled WGS sequence"/>
</dbReference>
<protein>
    <recommendedName>
        <fullName evidence="2">Gamma-glutamylcyclotransferase family protein</fullName>
    </recommendedName>
</protein>
<dbReference type="InterPro" id="IPR009288">
    <property type="entry name" value="AIG2-like_dom"/>
</dbReference>
<keyword evidence="5" id="KW-1185">Reference proteome</keyword>
<dbReference type="RefSeq" id="WP_264513060.1">
    <property type="nucleotide sequence ID" value="NZ_JAPDDR010000004.1"/>
</dbReference>
<dbReference type="Pfam" id="PF06094">
    <property type="entry name" value="GGACT"/>
    <property type="match status" value="1"/>
</dbReference>